<keyword evidence="1" id="KW-0812">Transmembrane</keyword>
<dbReference type="RefSeq" id="WP_184090838.1">
    <property type="nucleotide sequence ID" value="NZ_JACIJF010000016.1"/>
</dbReference>
<dbReference type="AlphaFoldDB" id="A0A840YRU1"/>
<name>A0A840YRU1_9SPHN</name>
<protein>
    <submittedName>
        <fullName evidence="2">Uncharacterized protein</fullName>
    </submittedName>
</protein>
<comment type="caution">
    <text evidence="2">The sequence shown here is derived from an EMBL/GenBank/DDBJ whole genome shotgun (WGS) entry which is preliminary data.</text>
</comment>
<keyword evidence="1" id="KW-1133">Transmembrane helix</keyword>
<dbReference type="EMBL" id="JACIJF010000016">
    <property type="protein sequence ID" value="MBB5712396.1"/>
    <property type="molecule type" value="Genomic_DNA"/>
</dbReference>
<sequence>MVFPTLLIVAGVPAFGGLAAWAVAKLIEPQHMLKLVRAAPSGSAELDRDRQDLARHADKLGMEFDLQHFDKLAATIVREPDSARKQDLKDAKAALRDLAFDRHPAPLTN</sequence>
<proteinExistence type="predicted"/>
<keyword evidence="3" id="KW-1185">Reference proteome</keyword>
<keyword evidence="1" id="KW-0472">Membrane</keyword>
<gene>
    <name evidence="2" type="ORF">FHT02_003655</name>
</gene>
<accession>A0A840YRU1</accession>
<evidence type="ECO:0000313" key="3">
    <source>
        <dbReference type="Proteomes" id="UP000527143"/>
    </source>
</evidence>
<feature type="transmembrane region" description="Helical" evidence="1">
    <location>
        <begin position="6"/>
        <end position="27"/>
    </location>
</feature>
<evidence type="ECO:0000256" key="1">
    <source>
        <dbReference type="SAM" id="Phobius"/>
    </source>
</evidence>
<reference evidence="2 3" key="1">
    <citation type="submission" date="2020-08" db="EMBL/GenBank/DDBJ databases">
        <title>Genomic Encyclopedia of Type Strains, Phase IV (KMG-IV): sequencing the most valuable type-strain genomes for metagenomic binning, comparative biology and taxonomic classification.</title>
        <authorList>
            <person name="Goeker M."/>
        </authorList>
    </citation>
    <scope>NUCLEOTIDE SEQUENCE [LARGE SCALE GENOMIC DNA]</scope>
    <source>
        <strain evidence="2 3">DSM 26736</strain>
    </source>
</reference>
<evidence type="ECO:0000313" key="2">
    <source>
        <dbReference type="EMBL" id="MBB5712396.1"/>
    </source>
</evidence>
<organism evidence="2 3">
    <name type="scientific">Sphingomonas xinjiangensis</name>
    <dbReference type="NCBI Taxonomy" id="643568"/>
    <lineage>
        <taxon>Bacteria</taxon>
        <taxon>Pseudomonadati</taxon>
        <taxon>Pseudomonadota</taxon>
        <taxon>Alphaproteobacteria</taxon>
        <taxon>Sphingomonadales</taxon>
        <taxon>Sphingomonadaceae</taxon>
        <taxon>Sphingomonas</taxon>
    </lineage>
</organism>
<dbReference type="Proteomes" id="UP000527143">
    <property type="component" value="Unassembled WGS sequence"/>
</dbReference>